<reference evidence="10" key="1">
    <citation type="submission" date="2021-02" db="EMBL/GenBank/DDBJ databases">
        <authorList>
            <person name="Nowell W R."/>
        </authorList>
    </citation>
    <scope>NUCLEOTIDE SEQUENCE</scope>
</reference>
<dbReference type="Pfam" id="PF00225">
    <property type="entry name" value="Kinesin"/>
    <property type="match status" value="1"/>
</dbReference>
<organism evidence="10 14">
    <name type="scientific">Rotaria magnacalcarata</name>
    <dbReference type="NCBI Taxonomy" id="392030"/>
    <lineage>
        <taxon>Eukaryota</taxon>
        <taxon>Metazoa</taxon>
        <taxon>Spiralia</taxon>
        <taxon>Gnathifera</taxon>
        <taxon>Rotifera</taxon>
        <taxon>Eurotatoria</taxon>
        <taxon>Bdelloidea</taxon>
        <taxon>Philodinida</taxon>
        <taxon>Philodinidae</taxon>
        <taxon>Rotaria</taxon>
    </lineage>
</organism>
<dbReference type="Proteomes" id="UP000681967">
    <property type="component" value="Unassembled WGS sequence"/>
</dbReference>
<evidence type="ECO:0000256" key="6">
    <source>
        <dbReference type="ARBA" id="ARBA00023175"/>
    </source>
</evidence>
<dbReference type="GO" id="GO:0005524">
    <property type="term" value="F:ATP binding"/>
    <property type="evidence" value="ECO:0007669"/>
    <property type="project" value="UniProtKB-KW"/>
</dbReference>
<evidence type="ECO:0000259" key="9">
    <source>
        <dbReference type="PROSITE" id="PS50067"/>
    </source>
</evidence>
<dbReference type="EMBL" id="CAJOBH010116919">
    <property type="protein sequence ID" value="CAF4690832.1"/>
    <property type="molecule type" value="Genomic_DNA"/>
</dbReference>
<evidence type="ECO:0000256" key="8">
    <source>
        <dbReference type="PROSITE-ProRule" id="PRU00283"/>
    </source>
</evidence>
<comment type="caution">
    <text evidence="8">Lacks conserved residue(s) required for the propagation of feature annotation.</text>
</comment>
<evidence type="ECO:0000256" key="7">
    <source>
        <dbReference type="ARBA" id="ARBA00023212"/>
    </source>
</evidence>
<proteinExistence type="inferred from homology"/>
<evidence type="ECO:0000313" key="14">
    <source>
        <dbReference type="Proteomes" id="UP000681967"/>
    </source>
</evidence>
<dbReference type="EMBL" id="CAJOBH010130735">
    <property type="protein sequence ID" value="CAF4755938.1"/>
    <property type="molecule type" value="Genomic_DNA"/>
</dbReference>
<evidence type="ECO:0000256" key="2">
    <source>
        <dbReference type="ARBA" id="ARBA00022490"/>
    </source>
</evidence>
<evidence type="ECO:0000313" key="12">
    <source>
        <dbReference type="EMBL" id="CAF4755938.1"/>
    </source>
</evidence>
<dbReference type="EMBL" id="CAJOBJ010132709">
    <property type="protein sequence ID" value="CAF4728825.1"/>
    <property type="molecule type" value="Genomic_DNA"/>
</dbReference>
<keyword evidence="3" id="KW-0493">Microtubule</keyword>
<dbReference type="SUPFAM" id="SSF52540">
    <property type="entry name" value="P-loop containing nucleoside triphosphate hydrolases"/>
    <property type="match status" value="1"/>
</dbReference>
<dbReference type="AlphaFoldDB" id="A0A8S3AAI3"/>
<feature type="non-terminal residue" evidence="10">
    <location>
        <position position="1"/>
    </location>
</feature>
<keyword evidence="4" id="KW-0547">Nucleotide-binding</keyword>
<evidence type="ECO:0000313" key="13">
    <source>
        <dbReference type="EMBL" id="CAF5003203.1"/>
    </source>
</evidence>
<protein>
    <recommendedName>
        <fullName evidence="9">Kinesin motor domain-containing protein</fullName>
    </recommendedName>
</protein>
<dbReference type="InterPro" id="IPR027417">
    <property type="entry name" value="P-loop_NTPase"/>
</dbReference>
<keyword evidence="5" id="KW-0067">ATP-binding</keyword>
<dbReference type="GO" id="GO:0007018">
    <property type="term" value="P:microtubule-based movement"/>
    <property type="evidence" value="ECO:0007669"/>
    <property type="project" value="InterPro"/>
</dbReference>
<accession>A0A8S3AAI3</accession>
<keyword evidence="7" id="KW-0206">Cytoskeleton</keyword>
<keyword evidence="6" id="KW-0505">Motor protein</keyword>
<dbReference type="GO" id="GO:0003777">
    <property type="term" value="F:microtubule motor activity"/>
    <property type="evidence" value="ECO:0007669"/>
    <property type="project" value="InterPro"/>
</dbReference>
<evidence type="ECO:0000256" key="1">
    <source>
        <dbReference type="ARBA" id="ARBA00004245"/>
    </source>
</evidence>
<evidence type="ECO:0000313" key="10">
    <source>
        <dbReference type="EMBL" id="CAF4690832.1"/>
    </source>
</evidence>
<feature type="domain" description="Kinesin motor" evidence="9">
    <location>
        <begin position="1"/>
        <end position="79"/>
    </location>
</feature>
<dbReference type="EMBL" id="CAJOBJ010208180">
    <property type="protein sequence ID" value="CAF5003203.1"/>
    <property type="molecule type" value="Genomic_DNA"/>
</dbReference>
<name>A0A8S3AAI3_9BILA</name>
<dbReference type="InterPro" id="IPR027640">
    <property type="entry name" value="Kinesin-like_fam"/>
</dbReference>
<dbReference type="PANTHER" id="PTHR47971">
    <property type="entry name" value="KINESIN-RELATED PROTEIN 6"/>
    <property type="match status" value="1"/>
</dbReference>
<evidence type="ECO:0000256" key="3">
    <source>
        <dbReference type="ARBA" id="ARBA00022701"/>
    </source>
</evidence>
<dbReference type="PANTHER" id="PTHR47971:SF8">
    <property type="entry name" value="KINESIN-LIKE PROTEIN"/>
    <property type="match status" value="1"/>
</dbReference>
<dbReference type="GO" id="GO:0008017">
    <property type="term" value="F:microtubule binding"/>
    <property type="evidence" value="ECO:0007669"/>
    <property type="project" value="InterPro"/>
</dbReference>
<keyword evidence="2" id="KW-0963">Cytoplasm</keyword>
<comment type="subcellular location">
    <subcellularLocation>
        <location evidence="1">Cytoplasm</location>
        <location evidence="1">Cytoskeleton</location>
    </subcellularLocation>
</comment>
<comment type="caution">
    <text evidence="10">The sequence shown here is derived from an EMBL/GenBank/DDBJ whole genome shotgun (WGS) entry which is preliminary data.</text>
</comment>
<gene>
    <name evidence="10" type="ORF">BYL167_LOCUS43706</name>
    <name evidence="12" type="ORF">BYL167_LOCUS46300</name>
    <name evidence="11" type="ORF">GIL414_LOCUS44178</name>
    <name evidence="13" type="ORF">GIL414_LOCUS57373</name>
</gene>
<dbReference type="Gene3D" id="3.40.850.10">
    <property type="entry name" value="Kinesin motor domain"/>
    <property type="match status" value="1"/>
</dbReference>
<comment type="similarity">
    <text evidence="8">Belongs to the TRAFAC class myosin-kinesin ATPase superfamily. Kinesin family.</text>
</comment>
<dbReference type="GO" id="GO:0007019">
    <property type="term" value="P:microtubule depolymerization"/>
    <property type="evidence" value="ECO:0007669"/>
    <property type="project" value="TreeGrafter"/>
</dbReference>
<dbReference type="Proteomes" id="UP000681720">
    <property type="component" value="Unassembled WGS sequence"/>
</dbReference>
<sequence length="79" mass="9093">DVLTIPNKDHVIVHLPKVKVDLTKYIDNQKFRFDYTFRESCSNDIVYHFTAKPLVQLLFLGYSPMVFAYGQTGAGKLII</sequence>
<evidence type="ECO:0000313" key="11">
    <source>
        <dbReference type="EMBL" id="CAF4728825.1"/>
    </source>
</evidence>
<evidence type="ECO:0000256" key="5">
    <source>
        <dbReference type="ARBA" id="ARBA00022840"/>
    </source>
</evidence>
<dbReference type="GO" id="GO:0005874">
    <property type="term" value="C:microtubule"/>
    <property type="evidence" value="ECO:0007669"/>
    <property type="project" value="UniProtKB-KW"/>
</dbReference>
<evidence type="ECO:0000256" key="4">
    <source>
        <dbReference type="ARBA" id="ARBA00022741"/>
    </source>
</evidence>
<dbReference type="InterPro" id="IPR001752">
    <property type="entry name" value="Kinesin_motor_dom"/>
</dbReference>
<dbReference type="PROSITE" id="PS50067">
    <property type="entry name" value="KINESIN_MOTOR_2"/>
    <property type="match status" value="1"/>
</dbReference>
<dbReference type="InterPro" id="IPR036961">
    <property type="entry name" value="Kinesin_motor_dom_sf"/>
</dbReference>